<comment type="caution">
    <text evidence="2">The sequence shown here is derived from an EMBL/GenBank/DDBJ whole genome shotgun (WGS) entry which is preliminary data.</text>
</comment>
<gene>
    <name evidence="2" type="ORF">REISMN_04080</name>
</gene>
<dbReference type="EMBL" id="JFKF01000082">
    <property type="protein sequence ID" value="KDO02992.1"/>
    <property type="molecule type" value="Genomic_DNA"/>
</dbReference>
<evidence type="ECO:0000313" key="3">
    <source>
        <dbReference type="Proteomes" id="UP000027161"/>
    </source>
</evidence>
<keyword evidence="3" id="KW-1185">Reference proteome</keyword>
<feature type="compositionally biased region" description="Basic and acidic residues" evidence="1">
    <location>
        <begin position="43"/>
        <end position="53"/>
    </location>
</feature>
<feature type="compositionally biased region" description="Polar residues" evidence="1">
    <location>
        <begin position="27"/>
        <end position="42"/>
    </location>
</feature>
<evidence type="ECO:0000313" key="2">
    <source>
        <dbReference type="EMBL" id="KDO02992.1"/>
    </source>
</evidence>
<name>A0A8E1C029_9RICK</name>
<organism evidence="2 3">
    <name type="scientific">Rickettsia tamurae subsp. buchneri</name>
    <dbReference type="NCBI Taxonomy" id="1462938"/>
    <lineage>
        <taxon>Bacteria</taxon>
        <taxon>Pseudomonadati</taxon>
        <taxon>Pseudomonadota</taxon>
        <taxon>Alphaproteobacteria</taxon>
        <taxon>Rickettsiales</taxon>
        <taxon>Rickettsiaceae</taxon>
        <taxon>Rickettsieae</taxon>
        <taxon>Rickettsia</taxon>
        <taxon>spotted fever group</taxon>
    </lineage>
</organism>
<protein>
    <submittedName>
        <fullName evidence="2">Uncharacterized protein</fullName>
    </submittedName>
</protein>
<sequence>MKKILAQPPKSLDHSIYIDNNKNISNKSRCSESTIFPNQQKPTLHDQKLLQDQ</sequence>
<accession>A0A8E1C029</accession>
<reference evidence="2 3" key="1">
    <citation type="submission" date="2014-02" db="EMBL/GenBank/DDBJ databases">
        <title>Draft genome sequence of Rickettsia buchneri sp. nov. ISO7T.</title>
        <authorList>
            <person name="Felsheim R.F."/>
            <person name="Kurtti T.J."/>
            <person name="Munderloh U.G."/>
        </authorList>
    </citation>
    <scope>NUCLEOTIDE SEQUENCE [LARGE SCALE GENOMIC DNA]</scope>
    <source>
        <strain evidence="2 3">ISO7</strain>
    </source>
</reference>
<evidence type="ECO:0000256" key="1">
    <source>
        <dbReference type="SAM" id="MobiDB-lite"/>
    </source>
</evidence>
<proteinExistence type="predicted"/>
<feature type="region of interest" description="Disordered" evidence="1">
    <location>
        <begin position="27"/>
        <end position="53"/>
    </location>
</feature>
<dbReference type="AlphaFoldDB" id="A0A8E1C029"/>
<dbReference type="Proteomes" id="UP000027161">
    <property type="component" value="Unassembled WGS sequence"/>
</dbReference>